<feature type="region of interest" description="Disordered" evidence="9">
    <location>
        <begin position="263"/>
        <end position="283"/>
    </location>
</feature>
<dbReference type="SUPFAM" id="SSF53187">
    <property type="entry name" value="Zn-dependent exopeptidases"/>
    <property type="match status" value="1"/>
</dbReference>
<dbReference type="SUPFAM" id="SSF54106">
    <property type="entry name" value="LysM domain"/>
    <property type="match status" value="1"/>
</dbReference>
<dbReference type="Pfam" id="PF01476">
    <property type="entry name" value="LysM"/>
    <property type="match status" value="2"/>
</dbReference>
<comment type="cofactor">
    <cofactor evidence="1">
        <name>Zn(2+)</name>
        <dbReference type="ChEBI" id="CHEBI:29105"/>
    </cofactor>
</comment>
<dbReference type="PROSITE" id="PS52035">
    <property type="entry name" value="PEPTIDASE_M14"/>
    <property type="match status" value="1"/>
</dbReference>
<dbReference type="RefSeq" id="WP_153736122.1">
    <property type="nucleotide sequence ID" value="NZ_WJNG01000005.1"/>
</dbReference>
<evidence type="ECO:0000256" key="3">
    <source>
        <dbReference type="ARBA" id="ARBA00022670"/>
    </source>
</evidence>
<evidence type="ECO:0000259" key="11">
    <source>
        <dbReference type="PROSITE" id="PS52035"/>
    </source>
</evidence>
<reference evidence="12" key="1">
    <citation type="submission" date="2019-11" db="EMBL/GenBank/DDBJ databases">
        <authorList>
            <person name="Li J."/>
        </authorList>
    </citation>
    <scope>NUCLEOTIDE SEQUENCE</scope>
    <source>
        <strain evidence="12">B6B</strain>
    </source>
</reference>
<dbReference type="GO" id="GO:0006508">
    <property type="term" value="P:proteolysis"/>
    <property type="evidence" value="ECO:0007669"/>
    <property type="project" value="UniProtKB-KW"/>
</dbReference>
<dbReference type="AlphaFoldDB" id="A0A6A8DA67"/>
<keyword evidence="4" id="KW-0479">Metal-binding</keyword>
<name>A0A6A8DA67_9BACI</name>
<keyword evidence="6" id="KW-0862">Zinc</keyword>
<keyword evidence="3" id="KW-0645">Protease</keyword>
<dbReference type="GO" id="GO:0005615">
    <property type="term" value="C:extracellular space"/>
    <property type="evidence" value="ECO:0007669"/>
    <property type="project" value="TreeGrafter"/>
</dbReference>
<feature type="compositionally biased region" description="Pro residues" evidence="9">
    <location>
        <begin position="271"/>
        <end position="283"/>
    </location>
</feature>
<dbReference type="EMBL" id="WJNG01000005">
    <property type="protein sequence ID" value="MRH42478.1"/>
    <property type="molecule type" value="Genomic_DNA"/>
</dbReference>
<dbReference type="InterPro" id="IPR036779">
    <property type="entry name" value="LysM_dom_sf"/>
</dbReference>
<evidence type="ECO:0000256" key="5">
    <source>
        <dbReference type="ARBA" id="ARBA00022801"/>
    </source>
</evidence>
<dbReference type="GO" id="GO:0004181">
    <property type="term" value="F:metallocarboxypeptidase activity"/>
    <property type="evidence" value="ECO:0007669"/>
    <property type="project" value="InterPro"/>
</dbReference>
<dbReference type="SMART" id="SM00631">
    <property type="entry name" value="Zn_pept"/>
    <property type="match status" value="1"/>
</dbReference>
<keyword evidence="13" id="KW-1185">Reference proteome</keyword>
<gene>
    <name evidence="12" type="ORF">GH741_07245</name>
</gene>
<feature type="domain" description="LysM" evidence="10">
    <location>
        <begin position="1"/>
        <end position="45"/>
    </location>
</feature>
<dbReference type="Pfam" id="PF00246">
    <property type="entry name" value="Peptidase_M14"/>
    <property type="match status" value="1"/>
</dbReference>
<dbReference type="Gene3D" id="3.40.630.10">
    <property type="entry name" value="Zn peptidases"/>
    <property type="match status" value="1"/>
</dbReference>
<accession>A0A6A8DA67</accession>
<evidence type="ECO:0000256" key="9">
    <source>
        <dbReference type="SAM" id="MobiDB-lite"/>
    </source>
</evidence>
<feature type="active site" description="Proton donor/acceptor" evidence="8">
    <location>
        <position position="366"/>
    </location>
</feature>
<keyword evidence="7" id="KW-0482">Metalloprotease</keyword>
<dbReference type="CDD" id="cd00118">
    <property type="entry name" value="LysM"/>
    <property type="match status" value="2"/>
</dbReference>
<sequence>MQISVRQGDSFWYYSQLYQLPLQLINDSNRQINPNNLSVGQSVQIPGFTQSNYEISSGETIWSIARQRNLSAEAIMLVNQGLDPNQLQVGQIIRVPVRVNWRVVNGNEEYNYEKLIEDLRELASIYPFIITQVIGNSVMGKEIHELRIGNGAKKVHVNGSFHGNEWITTPVLTRFLNDYLLGLTNNGSISNVNLNPLYQNTMLSMVPMVNPDGVNLVIQGPPPEEPYQSNVVEMNNGSLDFSNWKANIRGVDLNNQYPAKWEIEKERKPDSPGPRDFPGPYPLSEPEAQAMADLTRIRDFRRVNAFHTQGQVIYWGFENQEPPEARTIVNEYANVSGYQPIRTVDSFAGYKDWFIQEWNRPGYTIELGSGTNPLPLSQFNQIYRSARSILLANLYM</sequence>
<dbReference type="PROSITE" id="PS51782">
    <property type="entry name" value="LYSM"/>
    <property type="match status" value="2"/>
</dbReference>
<dbReference type="PRINTS" id="PR00765">
    <property type="entry name" value="CRBOXYPTASEA"/>
</dbReference>
<evidence type="ECO:0000313" key="13">
    <source>
        <dbReference type="Proteomes" id="UP000799092"/>
    </source>
</evidence>
<dbReference type="Gene3D" id="3.10.350.10">
    <property type="entry name" value="LysM domain"/>
    <property type="match status" value="2"/>
</dbReference>
<evidence type="ECO:0000256" key="4">
    <source>
        <dbReference type="ARBA" id="ARBA00022723"/>
    </source>
</evidence>
<proteinExistence type="inferred from homology"/>
<evidence type="ECO:0000256" key="8">
    <source>
        <dbReference type="PROSITE-ProRule" id="PRU01379"/>
    </source>
</evidence>
<comment type="caution">
    <text evidence="12">The sequence shown here is derived from an EMBL/GenBank/DDBJ whole genome shotgun (WGS) entry which is preliminary data.</text>
</comment>
<organism evidence="12 13">
    <name type="scientific">Aquibacillus halophilus</name>
    <dbReference type="NCBI Taxonomy" id="930132"/>
    <lineage>
        <taxon>Bacteria</taxon>
        <taxon>Bacillati</taxon>
        <taxon>Bacillota</taxon>
        <taxon>Bacilli</taxon>
        <taxon>Bacillales</taxon>
        <taxon>Bacillaceae</taxon>
        <taxon>Aquibacillus</taxon>
    </lineage>
</organism>
<dbReference type="InterPro" id="IPR034274">
    <property type="entry name" value="ENP1_M14_CPD"/>
</dbReference>
<dbReference type="CDD" id="cd06229">
    <property type="entry name" value="M14_Endopeptidase_I"/>
    <property type="match status" value="1"/>
</dbReference>
<dbReference type="PANTHER" id="PTHR11705:SF143">
    <property type="entry name" value="SLL0236 PROTEIN"/>
    <property type="match status" value="1"/>
</dbReference>
<feature type="domain" description="Peptidase M14" evidence="11">
    <location>
        <begin position="108"/>
        <end position="394"/>
    </location>
</feature>
<dbReference type="PANTHER" id="PTHR11705">
    <property type="entry name" value="PROTEASE FAMILY M14 CARBOXYPEPTIDASE A,B"/>
    <property type="match status" value="1"/>
</dbReference>
<evidence type="ECO:0000256" key="1">
    <source>
        <dbReference type="ARBA" id="ARBA00001947"/>
    </source>
</evidence>
<dbReference type="Proteomes" id="UP000799092">
    <property type="component" value="Unassembled WGS sequence"/>
</dbReference>
<dbReference type="GO" id="GO:0008270">
    <property type="term" value="F:zinc ion binding"/>
    <property type="evidence" value="ECO:0007669"/>
    <property type="project" value="InterPro"/>
</dbReference>
<evidence type="ECO:0000256" key="7">
    <source>
        <dbReference type="ARBA" id="ARBA00023049"/>
    </source>
</evidence>
<protein>
    <submittedName>
        <fullName evidence="12">LysM peptidoglycan-binding domain-containing protein</fullName>
    </submittedName>
</protein>
<feature type="domain" description="LysM" evidence="10">
    <location>
        <begin position="51"/>
        <end position="95"/>
    </location>
</feature>
<evidence type="ECO:0000313" key="12">
    <source>
        <dbReference type="EMBL" id="MRH42478.1"/>
    </source>
</evidence>
<dbReference type="PROSITE" id="PS00132">
    <property type="entry name" value="CARBOXYPEPT_ZN_1"/>
    <property type="match status" value="1"/>
</dbReference>
<dbReference type="OrthoDB" id="9802862at2"/>
<comment type="similarity">
    <text evidence="2 8">Belongs to the peptidase M14 family.</text>
</comment>
<evidence type="ECO:0000256" key="2">
    <source>
        <dbReference type="ARBA" id="ARBA00005988"/>
    </source>
</evidence>
<evidence type="ECO:0000256" key="6">
    <source>
        <dbReference type="ARBA" id="ARBA00022833"/>
    </source>
</evidence>
<dbReference type="SMART" id="SM00257">
    <property type="entry name" value="LysM"/>
    <property type="match status" value="2"/>
</dbReference>
<dbReference type="InterPro" id="IPR000834">
    <property type="entry name" value="Peptidase_M14"/>
</dbReference>
<evidence type="ECO:0000259" key="10">
    <source>
        <dbReference type="PROSITE" id="PS51782"/>
    </source>
</evidence>
<dbReference type="InterPro" id="IPR018392">
    <property type="entry name" value="LysM"/>
</dbReference>
<keyword evidence="5" id="KW-0378">Hydrolase</keyword>
<dbReference type="InterPro" id="IPR057246">
    <property type="entry name" value="CARBOXYPEPT_ZN_1"/>
</dbReference>